<dbReference type="InterPro" id="IPR007229">
    <property type="entry name" value="Nic_PRibTrfase-Fam"/>
</dbReference>
<dbReference type="SMART" id="SM00830">
    <property type="entry name" value="CM_2"/>
    <property type="match status" value="1"/>
</dbReference>
<comment type="catalytic activity">
    <reaction evidence="7">
        <text>5-phospho-alpha-D-ribose 1-diphosphate + nicotinate + ATP + H2O = nicotinate beta-D-ribonucleotide + ADP + phosphate + diphosphate</text>
        <dbReference type="Rhea" id="RHEA:36163"/>
        <dbReference type="ChEBI" id="CHEBI:15377"/>
        <dbReference type="ChEBI" id="CHEBI:30616"/>
        <dbReference type="ChEBI" id="CHEBI:32544"/>
        <dbReference type="ChEBI" id="CHEBI:33019"/>
        <dbReference type="ChEBI" id="CHEBI:43474"/>
        <dbReference type="ChEBI" id="CHEBI:57502"/>
        <dbReference type="ChEBI" id="CHEBI:58017"/>
        <dbReference type="ChEBI" id="CHEBI:456216"/>
        <dbReference type="EC" id="6.3.4.21"/>
    </reaction>
</comment>
<dbReference type="GO" id="GO:0004516">
    <property type="term" value="F:nicotinate phosphoribosyltransferase activity"/>
    <property type="evidence" value="ECO:0007669"/>
    <property type="project" value="UniProtKB-EC"/>
</dbReference>
<evidence type="ECO:0000256" key="1">
    <source>
        <dbReference type="ARBA" id="ARBA00004952"/>
    </source>
</evidence>
<evidence type="ECO:0000256" key="4">
    <source>
        <dbReference type="ARBA" id="ARBA00022553"/>
    </source>
</evidence>
<dbReference type="Gene3D" id="3.20.140.10">
    <property type="entry name" value="nicotinate phosphoribosyltransferase"/>
    <property type="match status" value="1"/>
</dbReference>
<dbReference type="GO" id="GO:0034355">
    <property type="term" value="P:NAD+ biosynthetic process via the salvage pathway"/>
    <property type="evidence" value="ECO:0007669"/>
    <property type="project" value="TreeGrafter"/>
</dbReference>
<dbReference type="InterPro" id="IPR002701">
    <property type="entry name" value="CM_II_prokaryot"/>
</dbReference>
<evidence type="ECO:0000313" key="10">
    <source>
        <dbReference type="EMBL" id="CAE6414469.1"/>
    </source>
</evidence>
<evidence type="ECO:0000256" key="3">
    <source>
        <dbReference type="ARBA" id="ARBA00013236"/>
    </source>
</evidence>
<dbReference type="InterPro" id="IPR036263">
    <property type="entry name" value="Chorismate_II_sf"/>
</dbReference>
<dbReference type="PANTHER" id="PTHR11098">
    <property type="entry name" value="NICOTINATE PHOSPHORIBOSYLTRANSFERASE"/>
    <property type="match status" value="1"/>
</dbReference>
<keyword evidence="4" id="KW-0597">Phosphoprotein</keyword>
<evidence type="ECO:0000256" key="6">
    <source>
        <dbReference type="ARBA" id="ARBA00022642"/>
    </source>
</evidence>
<dbReference type="EC" id="6.3.4.21" evidence="3"/>
<keyword evidence="8" id="KW-0732">Signal</keyword>
<accession>A0A8H3ACM8</accession>
<reference evidence="10" key="1">
    <citation type="submission" date="2021-01" db="EMBL/GenBank/DDBJ databases">
        <authorList>
            <person name="Kaushik A."/>
        </authorList>
    </citation>
    <scope>NUCLEOTIDE SEQUENCE</scope>
    <source>
        <strain evidence="10">Type strain: AG8-Rh-89/</strain>
    </source>
</reference>
<sequence>MMFSWKTVFGLYVWVAPALVMASNQTFDAACYSSPLPNISPANDTRSIPWGAPGVKLTNGSDCCNSIEEVRTSIGTIDTQILKLLGERAGYVREAGRFKSNRTSVFNQVANDAVVQRALNSSKSNHIPETIAVEVYQKILETMLAFEYCSNFKADRARAERWRGLRQDSGDPFEFISKAQATYKQMGIDYHKKVIVFSDGLDVELAVKLRQVVDEVGFIGAFGIGTFLTNDYNRMVDGQRSTPLNMVIKLALVEGVPCVKISDDITKNTGDPEVVAQIKQKFNIEA</sequence>
<feature type="chain" id="PRO_5034237796" description="nicotinate phosphoribosyltransferase" evidence="8">
    <location>
        <begin position="23"/>
        <end position="286"/>
    </location>
</feature>
<name>A0A8H3ACM8_9AGAM</name>
<dbReference type="GO" id="GO:0046417">
    <property type="term" value="P:chorismate metabolic process"/>
    <property type="evidence" value="ECO:0007669"/>
    <property type="project" value="InterPro"/>
</dbReference>
<feature type="signal peptide" evidence="8">
    <location>
        <begin position="1"/>
        <end position="22"/>
    </location>
</feature>
<dbReference type="PROSITE" id="PS51168">
    <property type="entry name" value="CHORISMATE_MUT_2"/>
    <property type="match status" value="1"/>
</dbReference>
<dbReference type="SUPFAM" id="SSF51690">
    <property type="entry name" value="Nicotinate/Quinolinate PRTase C-terminal domain-like"/>
    <property type="match status" value="1"/>
</dbReference>
<evidence type="ECO:0000259" key="9">
    <source>
        <dbReference type="PROSITE" id="PS51168"/>
    </source>
</evidence>
<evidence type="ECO:0000256" key="2">
    <source>
        <dbReference type="ARBA" id="ARBA00010897"/>
    </source>
</evidence>
<dbReference type="InterPro" id="IPR036068">
    <property type="entry name" value="Nicotinate_pribotase-like_C"/>
</dbReference>
<dbReference type="GO" id="GO:0005829">
    <property type="term" value="C:cytosol"/>
    <property type="evidence" value="ECO:0007669"/>
    <property type="project" value="TreeGrafter"/>
</dbReference>
<dbReference type="GO" id="GO:0004106">
    <property type="term" value="F:chorismate mutase activity"/>
    <property type="evidence" value="ECO:0007669"/>
    <property type="project" value="InterPro"/>
</dbReference>
<evidence type="ECO:0000313" key="11">
    <source>
        <dbReference type="Proteomes" id="UP000663850"/>
    </source>
</evidence>
<feature type="domain" description="Chorismate mutase" evidence="9">
    <location>
        <begin position="61"/>
        <end position="151"/>
    </location>
</feature>
<dbReference type="AlphaFoldDB" id="A0A8H3ACM8"/>
<evidence type="ECO:0000256" key="5">
    <source>
        <dbReference type="ARBA" id="ARBA00022598"/>
    </source>
</evidence>
<comment type="similarity">
    <text evidence="2">Belongs to the NAPRTase family.</text>
</comment>
<dbReference type="Pfam" id="PF04095">
    <property type="entry name" value="NAPRTase"/>
    <property type="match status" value="1"/>
</dbReference>
<comment type="caution">
    <text evidence="10">The sequence shown here is derived from an EMBL/GenBank/DDBJ whole genome shotgun (WGS) entry which is preliminary data.</text>
</comment>
<protein>
    <recommendedName>
        <fullName evidence="3">nicotinate phosphoribosyltransferase</fullName>
        <ecNumber evidence="3">6.3.4.21</ecNumber>
    </recommendedName>
</protein>
<evidence type="ECO:0000256" key="7">
    <source>
        <dbReference type="ARBA" id="ARBA00048668"/>
    </source>
</evidence>
<proteinExistence type="inferred from homology"/>
<dbReference type="SUPFAM" id="SSF48600">
    <property type="entry name" value="Chorismate mutase II"/>
    <property type="match status" value="1"/>
</dbReference>
<gene>
    <name evidence="10" type="ORF">RDB_LOCUS3808</name>
</gene>
<keyword evidence="5" id="KW-0436">Ligase</keyword>
<dbReference type="EMBL" id="CAJMWZ010000246">
    <property type="protein sequence ID" value="CAE6414469.1"/>
    <property type="molecule type" value="Genomic_DNA"/>
</dbReference>
<dbReference type="UniPathway" id="UPA00253">
    <property type="reaction ID" value="UER00457"/>
</dbReference>
<dbReference type="PANTHER" id="PTHR11098:SF1">
    <property type="entry name" value="NICOTINATE PHOSPHORIBOSYLTRANSFERASE"/>
    <property type="match status" value="1"/>
</dbReference>
<dbReference type="InterPro" id="IPR041525">
    <property type="entry name" value="N/Namide_PRibTrfase"/>
</dbReference>
<evidence type="ECO:0000256" key="8">
    <source>
        <dbReference type="SAM" id="SignalP"/>
    </source>
</evidence>
<organism evidence="10 11">
    <name type="scientific">Rhizoctonia solani</name>
    <dbReference type="NCBI Taxonomy" id="456999"/>
    <lineage>
        <taxon>Eukaryota</taxon>
        <taxon>Fungi</taxon>
        <taxon>Dikarya</taxon>
        <taxon>Basidiomycota</taxon>
        <taxon>Agaricomycotina</taxon>
        <taxon>Agaricomycetes</taxon>
        <taxon>Cantharellales</taxon>
        <taxon>Ceratobasidiaceae</taxon>
        <taxon>Rhizoctonia</taxon>
    </lineage>
</organism>
<comment type="pathway">
    <text evidence="1">Cofactor biosynthesis; NAD(+) biosynthesis; nicotinate D-ribonucleotide from nicotinate: step 1/1.</text>
</comment>
<keyword evidence="6" id="KW-0662">Pyridine nucleotide biosynthesis</keyword>
<dbReference type="Proteomes" id="UP000663850">
    <property type="component" value="Unassembled WGS sequence"/>
</dbReference>